<feature type="transmembrane region" description="Helical" evidence="5">
    <location>
        <begin position="76"/>
        <end position="96"/>
    </location>
</feature>
<dbReference type="PANTHER" id="PTHR43483:SF3">
    <property type="entry name" value="MEMBRANE TRANSPORTER PROTEIN HI_0806-RELATED"/>
    <property type="match status" value="1"/>
</dbReference>
<keyword evidence="2 5" id="KW-0812">Transmembrane</keyword>
<dbReference type="Proteomes" id="UP000001901">
    <property type="component" value="Chromosome"/>
</dbReference>
<dbReference type="GO" id="GO:0005886">
    <property type="term" value="C:plasma membrane"/>
    <property type="evidence" value="ECO:0007669"/>
    <property type="project" value="UniProtKB-SubCell"/>
</dbReference>
<dbReference type="RefSeq" id="WP_012940133.1">
    <property type="nucleotide sequence ID" value="NC_013741.1"/>
</dbReference>
<keyword evidence="7" id="KW-1185">Reference proteome</keyword>
<dbReference type="STRING" id="572546.Arcpr_0733"/>
<feature type="transmembrane region" description="Helical" evidence="5">
    <location>
        <begin position="228"/>
        <end position="244"/>
    </location>
</feature>
<dbReference type="PaxDb" id="572546-Arcpr_0733"/>
<keyword evidence="5" id="KW-1003">Cell membrane</keyword>
<keyword evidence="3 5" id="KW-1133">Transmembrane helix</keyword>
<dbReference type="PANTHER" id="PTHR43483">
    <property type="entry name" value="MEMBRANE TRANSPORTER PROTEIN HI_0806-RELATED"/>
    <property type="match status" value="1"/>
</dbReference>
<name>D2RHM2_ARCPA</name>
<evidence type="ECO:0000313" key="6">
    <source>
        <dbReference type="EMBL" id="ADB57797.1"/>
    </source>
</evidence>
<dbReference type="InterPro" id="IPR002781">
    <property type="entry name" value="TM_pro_TauE-like"/>
</dbReference>
<evidence type="ECO:0000313" key="7">
    <source>
        <dbReference type="Proteomes" id="UP000001901"/>
    </source>
</evidence>
<comment type="similarity">
    <text evidence="5">Belongs to the 4-toluene sulfonate uptake permease (TSUP) (TC 2.A.102) family.</text>
</comment>
<comment type="subcellular location">
    <subcellularLocation>
        <location evidence="5">Cell membrane</location>
        <topology evidence="5">Multi-pass membrane protein</topology>
    </subcellularLocation>
    <subcellularLocation>
        <location evidence="1">Membrane</location>
        <topology evidence="1">Multi-pass membrane protein</topology>
    </subcellularLocation>
</comment>
<reference evidence="6 7" key="1">
    <citation type="journal article" date="2010" name="Stand. Genomic Sci.">
        <title>Complete genome sequence of Archaeoglobus profundus type strain (AV18).</title>
        <authorList>
            <person name="von Jan M."/>
            <person name="Lapidus A."/>
            <person name="Del Rio T.G."/>
            <person name="Copeland A."/>
            <person name="Tice H."/>
            <person name="Cheng J.F."/>
            <person name="Lucas S."/>
            <person name="Chen F."/>
            <person name="Nolan M."/>
            <person name="Goodwin L."/>
            <person name="Han C."/>
            <person name="Pitluck S."/>
            <person name="Liolios K."/>
            <person name="Ivanova N."/>
            <person name="Mavromatis K."/>
            <person name="Ovchinnikova G."/>
            <person name="Chertkov O."/>
            <person name="Pati A."/>
            <person name="Chen A."/>
            <person name="Palaniappan K."/>
            <person name="Land M."/>
            <person name="Hauser L."/>
            <person name="Chang Y.J."/>
            <person name="Jeffries C.D."/>
            <person name="Saunders E."/>
            <person name="Brettin T."/>
            <person name="Detter J.C."/>
            <person name="Chain P."/>
            <person name="Eichinger K."/>
            <person name="Huber H."/>
            <person name="Spring S."/>
            <person name="Rohde M."/>
            <person name="Goker M."/>
            <person name="Wirth R."/>
            <person name="Woyke T."/>
            <person name="Bristow J."/>
            <person name="Eisen J.A."/>
            <person name="Markowitz V."/>
            <person name="Hugenholtz P."/>
            <person name="Kyrpides N.C."/>
            <person name="Klenk H.P."/>
        </authorList>
    </citation>
    <scope>NUCLEOTIDE SEQUENCE [LARGE SCALE GENOMIC DNA]</scope>
    <source>
        <strain evidence="7">DSM 5631 / JCM 9629 / NBRC 100127 / Av18</strain>
    </source>
</reference>
<dbReference type="AlphaFoldDB" id="D2RHM2"/>
<feature type="transmembrane region" description="Helical" evidence="5">
    <location>
        <begin position="256"/>
        <end position="274"/>
    </location>
</feature>
<sequence length="275" mass="29849">MILEASLGVSLLLSFITAFIIAFFTSPAGVSGAFLLMPFQISVLSIITPSANATNFLYNVIAIPSGVYKYWKEGRFLWILAIAMIAGYIPGILLGTVVRTTLLFYPEYFKKFVGIVLLYLAFTLVRSKRKYSKIERVNVKFVSLRRVVFGSNGHDYEFNPLSISTVSFVVGIIGGCYGVGGGALMSPILVGIFKLPVHAIAGANLFGTFVSSVVGVVSYTVSGWQPRIDLGLAFGFGGMLGMYLGAHIQKFMPERLIRSILAVLITVLALKYIVG</sequence>
<evidence type="ECO:0000256" key="4">
    <source>
        <dbReference type="ARBA" id="ARBA00023136"/>
    </source>
</evidence>
<dbReference type="OrthoDB" id="28446at2157"/>
<gene>
    <name evidence="6" type="ordered locus">Arcpr_0733</name>
</gene>
<protein>
    <recommendedName>
        <fullName evidence="5">Probable membrane transporter protein</fullName>
    </recommendedName>
</protein>
<evidence type="ECO:0000256" key="1">
    <source>
        <dbReference type="ARBA" id="ARBA00004141"/>
    </source>
</evidence>
<evidence type="ECO:0000256" key="2">
    <source>
        <dbReference type="ARBA" id="ARBA00022692"/>
    </source>
</evidence>
<accession>D2RHM2</accession>
<evidence type="ECO:0000256" key="5">
    <source>
        <dbReference type="RuleBase" id="RU363041"/>
    </source>
</evidence>
<dbReference type="eggNOG" id="arCOG02052">
    <property type="taxonomic scope" value="Archaea"/>
</dbReference>
<proteinExistence type="inferred from homology"/>
<dbReference type="Pfam" id="PF01925">
    <property type="entry name" value="TauE"/>
    <property type="match status" value="1"/>
</dbReference>
<keyword evidence="4 5" id="KW-0472">Membrane</keyword>
<dbReference type="HOGENOM" id="CLU_076046_0_0_2"/>
<feature type="transmembrane region" description="Helical" evidence="5">
    <location>
        <begin position="42"/>
        <end position="64"/>
    </location>
</feature>
<evidence type="ECO:0000256" key="3">
    <source>
        <dbReference type="ARBA" id="ARBA00022989"/>
    </source>
</evidence>
<feature type="transmembrane region" description="Helical" evidence="5">
    <location>
        <begin position="168"/>
        <end position="193"/>
    </location>
</feature>
<dbReference type="GeneID" id="8739393"/>
<dbReference type="KEGG" id="apo:Arcpr_0733"/>
<organism evidence="6 7">
    <name type="scientific">Archaeoglobus profundus (strain DSM 5631 / JCM 9629 / NBRC 100127 / Av18)</name>
    <dbReference type="NCBI Taxonomy" id="572546"/>
    <lineage>
        <taxon>Archaea</taxon>
        <taxon>Methanobacteriati</taxon>
        <taxon>Methanobacteriota</taxon>
        <taxon>Archaeoglobi</taxon>
        <taxon>Archaeoglobales</taxon>
        <taxon>Archaeoglobaceae</taxon>
        <taxon>Archaeoglobus</taxon>
    </lineage>
</organism>
<feature type="transmembrane region" description="Helical" evidence="5">
    <location>
        <begin position="108"/>
        <end position="125"/>
    </location>
</feature>
<feature type="transmembrane region" description="Helical" evidence="5">
    <location>
        <begin position="199"/>
        <end position="221"/>
    </location>
</feature>
<dbReference type="EMBL" id="CP001857">
    <property type="protein sequence ID" value="ADB57797.1"/>
    <property type="molecule type" value="Genomic_DNA"/>
</dbReference>